<dbReference type="EMBL" id="LXQA010280811">
    <property type="protein sequence ID" value="MCI40525.1"/>
    <property type="molecule type" value="Genomic_DNA"/>
</dbReference>
<feature type="region of interest" description="Disordered" evidence="1">
    <location>
        <begin position="54"/>
        <end position="91"/>
    </location>
</feature>
<protein>
    <submittedName>
        <fullName evidence="2">Uncharacterized protein</fullName>
    </submittedName>
</protein>
<evidence type="ECO:0000313" key="2">
    <source>
        <dbReference type="EMBL" id="MCI40525.1"/>
    </source>
</evidence>
<evidence type="ECO:0000313" key="3">
    <source>
        <dbReference type="Proteomes" id="UP000265520"/>
    </source>
</evidence>
<evidence type="ECO:0000256" key="1">
    <source>
        <dbReference type="SAM" id="MobiDB-lite"/>
    </source>
</evidence>
<dbReference type="AlphaFoldDB" id="A0A392RY27"/>
<comment type="caution">
    <text evidence="2">The sequence shown here is derived from an EMBL/GenBank/DDBJ whole genome shotgun (WGS) entry which is preliminary data.</text>
</comment>
<feature type="non-terminal residue" evidence="2">
    <location>
        <position position="91"/>
    </location>
</feature>
<feature type="compositionally biased region" description="Low complexity" evidence="1">
    <location>
        <begin position="54"/>
        <end position="68"/>
    </location>
</feature>
<organism evidence="2 3">
    <name type="scientific">Trifolium medium</name>
    <dbReference type="NCBI Taxonomy" id="97028"/>
    <lineage>
        <taxon>Eukaryota</taxon>
        <taxon>Viridiplantae</taxon>
        <taxon>Streptophyta</taxon>
        <taxon>Embryophyta</taxon>
        <taxon>Tracheophyta</taxon>
        <taxon>Spermatophyta</taxon>
        <taxon>Magnoliopsida</taxon>
        <taxon>eudicotyledons</taxon>
        <taxon>Gunneridae</taxon>
        <taxon>Pentapetalae</taxon>
        <taxon>rosids</taxon>
        <taxon>fabids</taxon>
        <taxon>Fabales</taxon>
        <taxon>Fabaceae</taxon>
        <taxon>Papilionoideae</taxon>
        <taxon>50 kb inversion clade</taxon>
        <taxon>NPAAA clade</taxon>
        <taxon>Hologalegina</taxon>
        <taxon>IRL clade</taxon>
        <taxon>Trifolieae</taxon>
        <taxon>Trifolium</taxon>
    </lineage>
</organism>
<proteinExistence type="predicted"/>
<dbReference type="Proteomes" id="UP000265520">
    <property type="component" value="Unassembled WGS sequence"/>
</dbReference>
<keyword evidence="3" id="KW-1185">Reference proteome</keyword>
<accession>A0A392RY27</accession>
<sequence>MKQQPYILLARTAPILLRYAPHPEATASQARNAARRSIQPCAPRRPALRAAPTTLAKATPARKTARCANTPARRAKGGSKNHDLVSSNFKA</sequence>
<reference evidence="2 3" key="1">
    <citation type="journal article" date="2018" name="Front. Plant Sci.">
        <title>Red Clover (Trifolium pratense) and Zigzag Clover (T. medium) - A Picture of Genomic Similarities and Differences.</title>
        <authorList>
            <person name="Dluhosova J."/>
            <person name="Istvanek J."/>
            <person name="Nedelnik J."/>
            <person name="Repkova J."/>
        </authorList>
    </citation>
    <scope>NUCLEOTIDE SEQUENCE [LARGE SCALE GENOMIC DNA]</scope>
    <source>
        <strain evidence="3">cv. 10/8</strain>
        <tissue evidence="2">Leaf</tissue>
    </source>
</reference>
<name>A0A392RY27_9FABA</name>